<reference evidence="4" key="2">
    <citation type="submission" date="2015-09" db="EMBL/GenBank/DDBJ databases">
        <title>Draft genome sequence of Mycobacterium neoaurum DSM 44074.</title>
        <authorList>
            <person name="Croce O."/>
            <person name="Robert C."/>
            <person name="Raoult D."/>
            <person name="Drancourt M."/>
        </authorList>
    </citation>
    <scope>NUCLEOTIDE SEQUENCE</scope>
    <source>
        <strain evidence="4">DSM 44074</strain>
    </source>
</reference>
<keyword evidence="1" id="KW-0472">Membrane</keyword>
<feature type="domain" description="Mammalian cell entry C-terminal" evidence="3">
    <location>
        <begin position="131"/>
        <end position="349"/>
    </location>
</feature>
<dbReference type="GO" id="GO:0051701">
    <property type="term" value="P:biological process involved in interaction with host"/>
    <property type="evidence" value="ECO:0007669"/>
    <property type="project" value="TreeGrafter"/>
</dbReference>
<keyword evidence="1" id="KW-1133">Transmembrane helix</keyword>
<dbReference type="EMBL" id="LK021337">
    <property type="protein sequence ID" value="CDQ42156.1"/>
    <property type="molecule type" value="Genomic_DNA"/>
</dbReference>
<organism evidence="4 5">
    <name type="scientific">Mycolicibacterium neoaurum</name>
    <name type="common">Mycobacterium neoaurum</name>
    <dbReference type="NCBI Taxonomy" id="1795"/>
    <lineage>
        <taxon>Bacteria</taxon>
        <taxon>Bacillati</taxon>
        <taxon>Actinomycetota</taxon>
        <taxon>Actinomycetes</taxon>
        <taxon>Mycobacteriales</taxon>
        <taxon>Mycobacteriaceae</taxon>
        <taxon>Mycolicibacterium</taxon>
    </lineage>
</organism>
<protein>
    <submittedName>
        <fullName evidence="4">Virulence factor Mce family protein</fullName>
    </submittedName>
</protein>
<dbReference type="InterPro" id="IPR024516">
    <property type="entry name" value="Mce_C"/>
</dbReference>
<proteinExistence type="predicted"/>
<feature type="domain" description="Mce/MlaD" evidence="2">
    <location>
        <begin position="46"/>
        <end position="124"/>
    </location>
</feature>
<dbReference type="Pfam" id="PF11887">
    <property type="entry name" value="Mce4_CUP1"/>
    <property type="match status" value="1"/>
</dbReference>
<dbReference type="AlphaFoldDB" id="A0AAV2WC39"/>
<dbReference type="InterPro" id="IPR003399">
    <property type="entry name" value="Mce/MlaD"/>
</dbReference>
<evidence type="ECO:0000259" key="3">
    <source>
        <dbReference type="Pfam" id="PF11887"/>
    </source>
</evidence>
<name>A0AAV2WC39_MYCNE</name>
<dbReference type="GO" id="GO:0005576">
    <property type="term" value="C:extracellular region"/>
    <property type="evidence" value="ECO:0007669"/>
    <property type="project" value="TreeGrafter"/>
</dbReference>
<evidence type="ECO:0000259" key="2">
    <source>
        <dbReference type="Pfam" id="PF02470"/>
    </source>
</evidence>
<accession>A0AAV2WC39</accession>
<feature type="transmembrane region" description="Helical" evidence="1">
    <location>
        <begin position="18"/>
        <end position="38"/>
    </location>
</feature>
<dbReference type="PANTHER" id="PTHR33371">
    <property type="entry name" value="INTERMEMBRANE PHOSPHOLIPID TRANSPORT SYSTEM BINDING PROTEIN MLAD-RELATED"/>
    <property type="match status" value="1"/>
</dbReference>
<dbReference type="RefSeq" id="WP_030133968.1">
    <property type="nucleotide sequence ID" value="NZ_JAKNRE010000009.1"/>
</dbReference>
<evidence type="ECO:0000256" key="1">
    <source>
        <dbReference type="SAM" id="Phobius"/>
    </source>
</evidence>
<dbReference type="NCBIfam" id="TIGR00996">
    <property type="entry name" value="Mtu_fam_mce"/>
    <property type="match status" value="1"/>
</dbReference>
<keyword evidence="1" id="KW-0812">Transmembrane</keyword>
<dbReference type="InterPro" id="IPR052336">
    <property type="entry name" value="MlaD_Phospholipid_Transporter"/>
</dbReference>
<evidence type="ECO:0000313" key="5">
    <source>
        <dbReference type="Proteomes" id="UP000028864"/>
    </source>
</evidence>
<gene>
    <name evidence="4" type="ORF">BN1047_00005</name>
</gene>
<sequence length="406" mass="43463">MTQPSAPLVKPKTPPYKVAGVVLLLVCALVLTLTWLQFRGYFEKRVQLTVMAERAGLAMDPGSKVTFNGVPIGRLAESGVVTVGDVPQAKLTLDVDPKYLSLIPANVQAELRATTVFGNKYISFLSPPNPSAQRLAGGDTVQATGTTTEFNTLFETIMKIAQQIDPVKLNQTLTAAAQALDGLGDKFGQSLVDGNDILGELNARMPQIRRDVTGLANLAEVYSDAAPDLFDGLTNAVTTAQTLNAEQGNIDQALMAAVGFGNTGADIFERGGPYLVRGAQDLLPTSKLLDYHSPALFCTIRNYHDSAPKLADALGGNGYSLRTKSSVVGVGNPYVFPDNLPRVNATGGPGGRPGCWQPITRDLWPMPYLVMDTGASLAPYNHFELGQPIMQEYVWGRQVGENTINP</sequence>
<dbReference type="Proteomes" id="UP000028864">
    <property type="component" value="Unassembled WGS sequence"/>
</dbReference>
<dbReference type="InterPro" id="IPR005693">
    <property type="entry name" value="Mce"/>
</dbReference>
<reference evidence="4" key="1">
    <citation type="submission" date="2014-05" db="EMBL/GenBank/DDBJ databases">
        <authorList>
            <person name="Urmite Genomes"/>
        </authorList>
    </citation>
    <scope>NUCLEOTIDE SEQUENCE</scope>
    <source>
        <strain evidence="4">DSM 44074</strain>
    </source>
</reference>
<dbReference type="Pfam" id="PF02470">
    <property type="entry name" value="MlaD"/>
    <property type="match status" value="1"/>
</dbReference>
<dbReference type="PANTHER" id="PTHR33371:SF19">
    <property type="entry name" value="MCE-FAMILY PROTEIN MCE4A"/>
    <property type="match status" value="1"/>
</dbReference>
<evidence type="ECO:0000313" key="4">
    <source>
        <dbReference type="EMBL" id="CDQ42156.1"/>
    </source>
</evidence>